<reference evidence="8 9" key="1">
    <citation type="submission" date="2024-06" db="EMBL/GenBank/DDBJ databases">
        <authorList>
            <person name="Pan Q."/>
            <person name="Wen M."/>
            <person name="Jouanno E."/>
            <person name="Zahm M."/>
            <person name="Klopp C."/>
            <person name="Cabau C."/>
            <person name="Louis A."/>
            <person name="Berthelot C."/>
            <person name="Parey E."/>
            <person name="Roest Crollius H."/>
            <person name="Montfort J."/>
            <person name="Robinson-Rechavi M."/>
            <person name="Bouchez O."/>
            <person name="Lampietro C."/>
            <person name="Lopez Roques C."/>
            <person name="Donnadieu C."/>
            <person name="Postlethwait J."/>
            <person name="Bobe J."/>
            <person name="Verreycken H."/>
            <person name="Guiguen Y."/>
        </authorList>
    </citation>
    <scope>NUCLEOTIDE SEQUENCE [LARGE SCALE GENOMIC DNA]</scope>
    <source>
        <strain evidence="8">Up_M1</strain>
        <tissue evidence="8">Testis</tissue>
    </source>
</reference>
<gene>
    <name evidence="8" type="ORF">UPYG_G00100890</name>
</gene>
<organism evidence="8 9">
    <name type="scientific">Umbra pygmaea</name>
    <name type="common">Eastern mudminnow</name>
    <dbReference type="NCBI Taxonomy" id="75934"/>
    <lineage>
        <taxon>Eukaryota</taxon>
        <taxon>Metazoa</taxon>
        <taxon>Chordata</taxon>
        <taxon>Craniata</taxon>
        <taxon>Vertebrata</taxon>
        <taxon>Euteleostomi</taxon>
        <taxon>Actinopterygii</taxon>
        <taxon>Neopterygii</taxon>
        <taxon>Teleostei</taxon>
        <taxon>Protacanthopterygii</taxon>
        <taxon>Esociformes</taxon>
        <taxon>Umbridae</taxon>
        <taxon>Umbra</taxon>
    </lineage>
</organism>
<keyword evidence="6" id="KW-0539">Nucleus</keyword>
<dbReference type="EMBL" id="JAGEUA010000003">
    <property type="protein sequence ID" value="KAL0992913.1"/>
    <property type="molecule type" value="Genomic_DNA"/>
</dbReference>
<proteinExistence type="inferred from homology"/>
<dbReference type="Pfam" id="PF15135">
    <property type="entry name" value="UPF0515"/>
    <property type="match status" value="1"/>
</dbReference>
<evidence type="ECO:0000256" key="3">
    <source>
        <dbReference type="ARBA" id="ARBA00005469"/>
    </source>
</evidence>
<keyword evidence="5" id="KW-0694">RNA-binding</keyword>
<dbReference type="GO" id="GO:0003723">
    <property type="term" value="F:RNA binding"/>
    <property type="evidence" value="ECO:0007669"/>
    <property type="project" value="UniProtKB-KW"/>
</dbReference>
<feature type="compositionally biased region" description="Basic and acidic residues" evidence="7">
    <location>
        <begin position="131"/>
        <end position="144"/>
    </location>
</feature>
<comment type="subcellular location">
    <subcellularLocation>
        <location evidence="2">Cytoplasm</location>
        <location evidence="2">P-body</location>
    </subcellularLocation>
    <subcellularLocation>
        <location evidence="1">Nucleus</location>
    </subcellularLocation>
</comment>
<dbReference type="PANTHER" id="PTHR16135">
    <property type="entry name" value="REPRESSOR OF YIELD OF DENV PROTEIN"/>
    <property type="match status" value="1"/>
</dbReference>
<evidence type="ECO:0000256" key="4">
    <source>
        <dbReference type="ARBA" id="ARBA00022490"/>
    </source>
</evidence>
<comment type="caution">
    <text evidence="8">The sequence shown here is derived from an EMBL/GenBank/DDBJ whole genome shotgun (WGS) entry which is preliminary data.</text>
</comment>
<accession>A0ABD0X0R8</accession>
<sequence>MHNTTVVTQGNTVARLLQYCVEYRSRFHTIIHLEIIMSVQDEVELEKSVRRFRESFYGKIAIDKAVLLMRRYGNNYRMVTMEVILMKDRELDDEDRNILMEDQAVKNVVQRLTAEDRQPAAPPCPPLQEVRGNRDRPQQPKQDDDIEELGERLRLLPLTEKNKRMFDDAQRHLTPSVLHQFACQTCDKDWWRRVPLRKTVSRCSKCKRKYDPVPQNKMWGIGEFCCLNCTRSFRGFGRMDLGSPCYSCRTLVTPTKILPPRRRLVVPRKPIPHSCYAEDCYNRQEPHVPGAECVHPRSRQKNGKPRVVTPSPNHISSGSTVNTCLSQGSLVPDLYDLIMDDIMEKSDSSTDSSN</sequence>
<feature type="region of interest" description="Disordered" evidence="7">
    <location>
        <begin position="291"/>
        <end position="313"/>
    </location>
</feature>
<dbReference type="PANTHER" id="PTHR16135:SF2">
    <property type="entry name" value="SHIFTLESS ANTIVIRAL INHIBITOR OF RIBOSOMAL FRAMESHIFTING PROTEIN"/>
    <property type="match status" value="1"/>
</dbReference>
<comment type="similarity">
    <text evidence="3">Belongs to the SHFL family.</text>
</comment>
<feature type="region of interest" description="Disordered" evidence="7">
    <location>
        <begin position="114"/>
        <end position="144"/>
    </location>
</feature>
<dbReference type="GO" id="GO:0000932">
    <property type="term" value="C:P-body"/>
    <property type="evidence" value="ECO:0007669"/>
    <property type="project" value="UniProtKB-SubCell"/>
</dbReference>
<evidence type="ECO:0000256" key="2">
    <source>
        <dbReference type="ARBA" id="ARBA00004201"/>
    </source>
</evidence>
<evidence type="ECO:0000256" key="1">
    <source>
        <dbReference type="ARBA" id="ARBA00004123"/>
    </source>
</evidence>
<evidence type="ECO:0000256" key="5">
    <source>
        <dbReference type="ARBA" id="ARBA00022884"/>
    </source>
</evidence>
<dbReference type="Proteomes" id="UP001557470">
    <property type="component" value="Unassembled WGS sequence"/>
</dbReference>
<evidence type="ECO:0000313" key="8">
    <source>
        <dbReference type="EMBL" id="KAL0992913.1"/>
    </source>
</evidence>
<keyword evidence="4" id="KW-0963">Cytoplasm</keyword>
<evidence type="ECO:0000256" key="7">
    <source>
        <dbReference type="SAM" id="MobiDB-lite"/>
    </source>
</evidence>
<name>A0ABD0X0R8_UMBPY</name>
<evidence type="ECO:0000313" key="9">
    <source>
        <dbReference type="Proteomes" id="UP001557470"/>
    </source>
</evidence>
<evidence type="ECO:0000256" key="6">
    <source>
        <dbReference type="ARBA" id="ARBA00023242"/>
    </source>
</evidence>
<dbReference type="InterPro" id="IPR026795">
    <property type="entry name" value="SHFL"/>
</dbReference>
<dbReference type="AlphaFoldDB" id="A0ABD0X0R8"/>
<keyword evidence="9" id="KW-1185">Reference proteome</keyword>
<dbReference type="GO" id="GO:0005634">
    <property type="term" value="C:nucleus"/>
    <property type="evidence" value="ECO:0007669"/>
    <property type="project" value="UniProtKB-SubCell"/>
</dbReference>
<protein>
    <submittedName>
        <fullName evidence="8">Uncharacterized protein</fullName>
    </submittedName>
</protein>